<evidence type="ECO:0000313" key="3">
    <source>
        <dbReference type="Proteomes" id="UP000287651"/>
    </source>
</evidence>
<evidence type="ECO:0000313" key="2">
    <source>
        <dbReference type="EMBL" id="RRT44190.1"/>
    </source>
</evidence>
<gene>
    <name evidence="2" type="ORF">B296_00037129</name>
</gene>
<evidence type="ECO:0000256" key="1">
    <source>
        <dbReference type="SAM" id="MobiDB-lite"/>
    </source>
</evidence>
<protein>
    <submittedName>
        <fullName evidence="2">Uncharacterized protein</fullName>
    </submittedName>
</protein>
<comment type="caution">
    <text evidence="2">The sequence shown here is derived from an EMBL/GenBank/DDBJ whole genome shotgun (WGS) entry which is preliminary data.</text>
</comment>
<organism evidence="2 3">
    <name type="scientific">Ensete ventricosum</name>
    <name type="common">Abyssinian banana</name>
    <name type="synonym">Musa ensete</name>
    <dbReference type="NCBI Taxonomy" id="4639"/>
    <lineage>
        <taxon>Eukaryota</taxon>
        <taxon>Viridiplantae</taxon>
        <taxon>Streptophyta</taxon>
        <taxon>Embryophyta</taxon>
        <taxon>Tracheophyta</taxon>
        <taxon>Spermatophyta</taxon>
        <taxon>Magnoliopsida</taxon>
        <taxon>Liliopsida</taxon>
        <taxon>Zingiberales</taxon>
        <taxon>Musaceae</taxon>
        <taxon>Ensete</taxon>
    </lineage>
</organism>
<accession>A0A426XXU7</accession>
<dbReference type="EMBL" id="AMZH03016630">
    <property type="protein sequence ID" value="RRT44190.1"/>
    <property type="molecule type" value="Genomic_DNA"/>
</dbReference>
<proteinExistence type="predicted"/>
<dbReference type="AlphaFoldDB" id="A0A426XXU7"/>
<sequence>MHKLIIKVCNFDLYRLVWVVHTGPSCCWYVDRPLRQKSTAVDFDRRWLIEGEIDCLRSIEGEIDRRRSIEREKGKKKKKRKRKKKKRGEEERIPSAVLARTQSPPTGRGRFFSHEG</sequence>
<dbReference type="Proteomes" id="UP000287651">
    <property type="component" value="Unassembled WGS sequence"/>
</dbReference>
<feature type="region of interest" description="Disordered" evidence="1">
    <location>
        <begin position="67"/>
        <end position="116"/>
    </location>
</feature>
<reference evidence="2 3" key="1">
    <citation type="journal article" date="2014" name="Agronomy (Basel)">
        <title>A Draft Genome Sequence for Ensete ventricosum, the Drought-Tolerant Tree Against Hunger.</title>
        <authorList>
            <person name="Harrison J."/>
            <person name="Moore K.A."/>
            <person name="Paszkiewicz K."/>
            <person name="Jones T."/>
            <person name="Grant M."/>
            <person name="Ambacheew D."/>
            <person name="Muzemil S."/>
            <person name="Studholme D.J."/>
        </authorList>
    </citation>
    <scope>NUCLEOTIDE SEQUENCE [LARGE SCALE GENOMIC DNA]</scope>
</reference>
<feature type="compositionally biased region" description="Basic residues" evidence="1">
    <location>
        <begin position="74"/>
        <end position="86"/>
    </location>
</feature>
<name>A0A426XXU7_ENSVE</name>